<dbReference type="InterPro" id="IPR014757">
    <property type="entry name" value="Tscrpt_reg_IclR_C"/>
</dbReference>
<keyword evidence="7" id="KW-1185">Reference proteome</keyword>
<dbReference type="InterPro" id="IPR036390">
    <property type="entry name" value="WH_DNA-bd_sf"/>
</dbReference>
<protein>
    <submittedName>
        <fullName evidence="6">IclR family transcriptional regulator</fullName>
    </submittedName>
</protein>
<dbReference type="OrthoDB" id="5401369at2"/>
<evidence type="ECO:0000256" key="2">
    <source>
        <dbReference type="ARBA" id="ARBA00023125"/>
    </source>
</evidence>
<keyword evidence="3" id="KW-0804">Transcription</keyword>
<feature type="domain" description="HTH iclR-type" evidence="4">
    <location>
        <begin position="25"/>
        <end position="87"/>
    </location>
</feature>
<dbReference type="SUPFAM" id="SSF55781">
    <property type="entry name" value="GAF domain-like"/>
    <property type="match status" value="1"/>
</dbReference>
<reference evidence="6 7" key="1">
    <citation type="submission" date="2019-02" db="EMBL/GenBank/DDBJ databases">
        <title>Genomic Encyclopedia of Type Strains, Phase IV (KMG-IV): sequencing the most valuable type-strain genomes for metagenomic binning, comparative biology and taxonomic classification.</title>
        <authorList>
            <person name="Goeker M."/>
        </authorList>
    </citation>
    <scope>NUCLEOTIDE SEQUENCE [LARGE SCALE GENOMIC DNA]</scope>
    <source>
        <strain evidence="6 7">DSM 23814</strain>
    </source>
</reference>
<dbReference type="SMART" id="SM00346">
    <property type="entry name" value="HTH_ICLR"/>
    <property type="match status" value="1"/>
</dbReference>
<dbReference type="InterPro" id="IPR036388">
    <property type="entry name" value="WH-like_DNA-bd_sf"/>
</dbReference>
<organism evidence="6 7">
    <name type="scientific">Advenella incenata</name>
    <dbReference type="NCBI Taxonomy" id="267800"/>
    <lineage>
        <taxon>Bacteria</taxon>
        <taxon>Pseudomonadati</taxon>
        <taxon>Pseudomonadota</taxon>
        <taxon>Betaproteobacteria</taxon>
        <taxon>Burkholderiales</taxon>
        <taxon>Alcaligenaceae</taxon>
    </lineage>
</organism>
<comment type="caution">
    <text evidence="6">The sequence shown here is derived from an EMBL/GenBank/DDBJ whole genome shotgun (WGS) entry which is preliminary data.</text>
</comment>
<name>A0A4Q7VU02_9BURK</name>
<evidence type="ECO:0000313" key="6">
    <source>
        <dbReference type="EMBL" id="RZT99874.1"/>
    </source>
</evidence>
<dbReference type="PANTHER" id="PTHR30136">
    <property type="entry name" value="HELIX-TURN-HELIX TRANSCRIPTIONAL REGULATOR, ICLR FAMILY"/>
    <property type="match status" value="1"/>
</dbReference>
<evidence type="ECO:0000256" key="3">
    <source>
        <dbReference type="ARBA" id="ARBA00023163"/>
    </source>
</evidence>
<proteinExistence type="predicted"/>
<accession>A0A4Q7VU02</accession>
<dbReference type="InterPro" id="IPR029016">
    <property type="entry name" value="GAF-like_dom_sf"/>
</dbReference>
<keyword evidence="1" id="KW-0805">Transcription regulation</keyword>
<dbReference type="RefSeq" id="WP_128396870.1">
    <property type="nucleotide sequence ID" value="NZ_SHKO01000001.1"/>
</dbReference>
<dbReference type="Pfam" id="PF09339">
    <property type="entry name" value="HTH_IclR"/>
    <property type="match status" value="1"/>
</dbReference>
<evidence type="ECO:0000259" key="5">
    <source>
        <dbReference type="PROSITE" id="PS51078"/>
    </source>
</evidence>
<dbReference type="GO" id="GO:0003677">
    <property type="term" value="F:DNA binding"/>
    <property type="evidence" value="ECO:0007669"/>
    <property type="project" value="UniProtKB-KW"/>
</dbReference>
<feature type="domain" description="IclR-ED" evidence="5">
    <location>
        <begin position="88"/>
        <end position="271"/>
    </location>
</feature>
<dbReference type="InterPro" id="IPR005471">
    <property type="entry name" value="Tscrpt_reg_IclR_N"/>
</dbReference>
<dbReference type="PANTHER" id="PTHR30136:SF33">
    <property type="entry name" value="TRANSCRIPTIONAL REGULATORY PROTEIN"/>
    <property type="match status" value="1"/>
</dbReference>
<dbReference type="GO" id="GO:0003700">
    <property type="term" value="F:DNA-binding transcription factor activity"/>
    <property type="evidence" value="ECO:0007669"/>
    <property type="project" value="TreeGrafter"/>
</dbReference>
<keyword evidence="2" id="KW-0238">DNA-binding</keyword>
<dbReference type="PROSITE" id="PS51078">
    <property type="entry name" value="ICLR_ED"/>
    <property type="match status" value="1"/>
</dbReference>
<dbReference type="InterPro" id="IPR050707">
    <property type="entry name" value="HTH_MetabolicPath_Reg"/>
</dbReference>
<evidence type="ECO:0000259" key="4">
    <source>
        <dbReference type="PROSITE" id="PS51077"/>
    </source>
</evidence>
<evidence type="ECO:0000313" key="7">
    <source>
        <dbReference type="Proteomes" id="UP000293398"/>
    </source>
</evidence>
<gene>
    <name evidence="6" type="ORF">EV681_1669</name>
</gene>
<dbReference type="Pfam" id="PF01614">
    <property type="entry name" value="IclR_C"/>
    <property type="match status" value="1"/>
</dbReference>
<dbReference type="GO" id="GO:0045892">
    <property type="term" value="P:negative regulation of DNA-templated transcription"/>
    <property type="evidence" value="ECO:0007669"/>
    <property type="project" value="TreeGrafter"/>
</dbReference>
<sequence>MRPSKTKASSEILDPADLLNHPQYASTLANGLSILGCFSATTTSLGNKDFADRLGMARPTVSRLTFTLVGLGYLRRDPHTSKYALGPAVLSLGYPLLSQLMLRQVGAHEMLKLAEYAKGPVSVGTRDRLQAVYVETIHSRESNETRPGIGSTRPLLRTAMGRAILYGLPQAERESVLRQLERHLPQEWAQHREGVTQAFEDIEKHGFCSVAGAWRSSLAAVAVPLGTPINGMSLAFNLTVPSHGTTSQDLYDDLGPRLLALVQGIQAMLGE</sequence>
<dbReference type="Gene3D" id="3.30.450.40">
    <property type="match status" value="1"/>
</dbReference>
<dbReference type="Gene3D" id="1.10.10.10">
    <property type="entry name" value="Winged helix-like DNA-binding domain superfamily/Winged helix DNA-binding domain"/>
    <property type="match status" value="1"/>
</dbReference>
<evidence type="ECO:0000256" key="1">
    <source>
        <dbReference type="ARBA" id="ARBA00023015"/>
    </source>
</evidence>
<dbReference type="EMBL" id="SHKO01000001">
    <property type="protein sequence ID" value="RZT99874.1"/>
    <property type="molecule type" value="Genomic_DNA"/>
</dbReference>
<dbReference type="AlphaFoldDB" id="A0A4Q7VU02"/>
<dbReference type="SUPFAM" id="SSF46785">
    <property type="entry name" value="Winged helix' DNA-binding domain"/>
    <property type="match status" value="1"/>
</dbReference>
<dbReference type="Proteomes" id="UP000293398">
    <property type="component" value="Unassembled WGS sequence"/>
</dbReference>
<dbReference type="PROSITE" id="PS51077">
    <property type="entry name" value="HTH_ICLR"/>
    <property type="match status" value="1"/>
</dbReference>